<organism evidence="8 9">
    <name type="scientific">Lacihabitans lacunae</name>
    <dbReference type="NCBI Taxonomy" id="1028214"/>
    <lineage>
        <taxon>Bacteria</taxon>
        <taxon>Pseudomonadati</taxon>
        <taxon>Bacteroidota</taxon>
        <taxon>Cytophagia</taxon>
        <taxon>Cytophagales</taxon>
        <taxon>Leadbetterellaceae</taxon>
        <taxon>Lacihabitans</taxon>
    </lineage>
</organism>
<keyword evidence="9" id="KW-1185">Reference proteome</keyword>
<dbReference type="Gene3D" id="3.40.30.10">
    <property type="entry name" value="Glutaredoxin"/>
    <property type="match status" value="1"/>
</dbReference>
<keyword evidence="4" id="KW-0676">Redox-active center</keyword>
<feature type="chain" id="PRO_5046673588" evidence="6">
    <location>
        <begin position="25"/>
        <end position="384"/>
    </location>
</feature>
<dbReference type="InterPro" id="IPR036249">
    <property type="entry name" value="Thioredoxin-like_sf"/>
</dbReference>
<evidence type="ECO:0000256" key="6">
    <source>
        <dbReference type="SAM" id="SignalP"/>
    </source>
</evidence>
<accession>A0ABV7YWM3</accession>
<reference evidence="9" key="1">
    <citation type="journal article" date="2019" name="Int. J. Syst. Evol. Microbiol.">
        <title>The Global Catalogue of Microorganisms (GCM) 10K type strain sequencing project: providing services to taxonomists for standard genome sequencing and annotation.</title>
        <authorList>
            <consortium name="The Broad Institute Genomics Platform"/>
            <consortium name="The Broad Institute Genome Sequencing Center for Infectious Disease"/>
            <person name="Wu L."/>
            <person name="Ma J."/>
        </authorList>
    </citation>
    <scope>NUCLEOTIDE SEQUENCE [LARGE SCALE GENOMIC DNA]</scope>
    <source>
        <strain evidence="9">CECT 7956</strain>
    </source>
</reference>
<dbReference type="EMBL" id="JBHRYQ010000001">
    <property type="protein sequence ID" value="MFC3810715.1"/>
    <property type="molecule type" value="Genomic_DNA"/>
</dbReference>
<protein>
    <submittedName>
        <fullName evidence="8">Redoxin family protein</fullName>
    </submittedName>
</protein>
<dbReference type="InterPro" id="IPR013766">
    <property type="entry name" value="Thioredoxin_domain"/>
</dbReference>
<evidence type="ECO:0000256" key="5">
    <source>
        <dbReference type="SAM" id="Coils"/>
    </source>
</evidence>
<dbReference type="InterPro" id="IPR050553">
    <property type="entry name" value="Thioredoxin_ResA/DsbE_sf"/>
</dbReference>
<evidence type="ECO:0000256" key="4">
    <source>
        <dbReference type="ARBA" id="ARBA00023284"/>
    </source>
</evidence>
<evidence type="ECO:0000256" key="3">
    <source>
        <dbReference type="ARBA" id="ARBA00023157"/>
    </source>
</evidence>
<comment type="subcellular location">
    <subcellularLocation>
        <location evidence="1">Cell envelope</location>
    </subcellularLocation>
</comment>
<feature type="coiled-coil region" evidence="5">
    <location>
        <begin position="142"/>
        <end position="171"/>
    </location>
</feature>
<feature type="domain" description="Thioredoxin" evidence="7">
    <location>
        <begin position="236"/>
        <end position="384"/>
    </location>
</feature>
<evidence type="ECO:0000259" key="7">
    <source>
        <dbReference type="PROSITE" id="PS51352"/>
    </source>
</evidence>
<dbReference type="CDD" id="cd02966">
    <property type="entry name" value="TlpA_like_family"/>
    <property type="match status" value="1"/>
</dbReference>
<dbReference type="RefSeq" id="WP_379837071.1">
    <property type="nucleotide sequence ID" value="NZ_JBHRYQ010000001.1"/>
</dbReference>
<dbReference type="PANTHER" id="PTHR42852:SF6">
    <property type="entry name" value="THIOL:DISULFIDE INTERCHANGE PROTEIN DSBE"/>
    <property type="match status" value="1"/>
</dbReference>
<evidence type="ECO:0000256" key="1">
    <source>
        <dbReference type="ARBA" id="ARBA00004196"/>
    </source>
</evidence>
<dbReference type="InterPro" id="IPR013740">
    <property type="entry name" value="Redoxin"/>
</dbReference>
<name>A0ABV7YWM3_9BACT</name>
<keyword evidence="2" id="KW-0201">Cytochrome c-type biogenesis</keyword>
<evidence type="ECO:0000256" key="2">
    <source>
        <dbReference type="ARBA" id="ARBA00022748"/>
    </source>
</evidence>
<evidence type="ECO:0000313" key="8">
    <source>
        <dbReference type="EMBL" id="MFC3810715.1"/>
    </source>
</evidence>
<sequence length="384" mass="42479">MKNIKKTALALLFFGLCTACNSQVSDSKLPLNINGTLTNAVSGKVYLEKMNERNIGTKVDSVEITGNSFKIKTSIPEAGIYQLNIANEQIIGLILDGGETLTIKADGSATPDKAATFQVDGSPNMMKFNEVMASMQVFGQKRADLETKFQAAKNENERSALRQQYQAAEIENKNIILPKIKELGTSLAGIIAANNFLNPEVDFEYLTELKDKLEKENVNHFFAKMFIQSINQKSVGTVGSLAPDFELVNLQGKKVKLSDYRGKTVILDFWATWCGPCIMSFPGMKMAMDKYKDNPNVVFLFINTFERVGEDKWVKHVADFTKNRGFAYLNPVLDMGNQTAMAYGVEGIPAKFCIDKDGKVKHKGAGFAGSADAVLKEMVEWIEN</sequence>
<keyword evidence="3" id="KW-1015">Disulfide bond</keyword>
<keyword evidence="5" id="KW-0175">Coiled coil</keyword>
<dbReference type="Pfam" id="PF08534">
    <property type="entry name" value="Redoxin"/>
    <property type="match status" value="1"/>
</dbReference>
<keyword evidence="6" id="KW-0732">Signal</keyword>
<feature type="signal peptide" evidence="6">
    <location>
        <begin position="1"/>
        <end position="24"/>
    </location>
</feature>
<dbReference type="PANTHER" id="PTHR42852">
    <property type="entry name" value="THIOL:DISULFIDE INTERCHANGE PROTEIN DSBE"/>
    <property type="match status" value="1"/>
</dbReference>
<dbReference type="InterPro" id="IPR025380">
    <property type="entry name" value="DUF4369"/>
</dbReference>
<dbReference type="Pfam" id="PF14289">
    <property type="entry name" value="DUF4369"/>
    <property type="match status" value="1"/>
</dbReference>
<dbReference type="PROSITE" id="PS51352">
    <property type="entry name" value="THIOREDOXIN_2"/>
    <property type="match status" value="1"/>
</dbReference>
<proteinExistence type="predicted"/>
<dbReference type="SUPFAM" id="SSF52833">
    <property type="entry name" value="Thioredoxin-like"/>
    <property type="match status" value="1"/>
</dbReference>
<evidence type="ECO:0000313" key="9">
    <source>
        <dbReference type="Proteomes" id="UP001595616"/>
    </source>
</evidence>
<gene>
    <name evidence="8" type="ORF">ACFOOI_08620</name>
</gene>
<dbReference type="Proteomes" id="UP001595616">
    <property type="component" value="Unassembled WGS sequence"/>
</dbReference>
<comment type="caution">
    <text evidence="8">The sequence shown here is derived from an EMBL/GenBank/DDBJ whole genome shotgun (WGS) entry which is preliminary data.</text>
</comment>